<dbReference type="AlphaFoldDB" id="A0A1Y2DIN3"/>
<dbReference type="Proteomes" id="UP000193689">
    <property type="component" value="Unassembled WGS sequence"/>
</dbReference>
<keyword evidence="3" id="KW-1185">Reference proteome</keyword>
<keyword evidence="1" id="KW-1133">Transmembrane helix</keyword>
<gene>
    <name evidence="2" type="ORF">BCR38DRAFT_445599</name>
</gene>
<dbReference type="RefSeq" id="XP_040711782.1">
    <property type="nucleotide sequence ID" value="XM_040861025.1"/>
</dbReference>
<keyword evidence="1" id="KW-0472">Membrane</keyword>
<feature type="transmembrane region" description="Helical" evidence="1">
    <location>
        <begin position="16"/>
        <end position="38"/>
    </location>
</feature>
<accession>A0A1Y2DIN3</accession>
<feature type="transmembrane region" description="Helical" evidence="1">
    <location>
        <begin position="50"/>
        <end position="69"/>
    </location>
</feature>
<proteinExistence type="predicted"/>
<evidence type="ECO:0000256" key="1">
    <source>
        <dbReference type="SAM" id="Phobius"/>
    </source>
</evidence>
<feature type="transmembrane region" description="Helical" evidence="1">
    <location>
        <begin position="90"/>
        <end position="112"/>
    </location>
</feature>
<protein>
    <submittedName>
        <fullName evidence="2">Uncharacterized protein</fullName>
    </submittedName>
</protein>
<keyword evidence="1" id="KW-0812">Transmembrane</keyword>
<sequence>MTVAVCVRVNSEPDRVLLPLETVVVVSWTVVTWTVLSWGTGDTVGDVVTVVYFVTVLGCPATSVVVKVVPDVVDKVMLVLTTVVLPRLDWLEVVLMGIEGETVILLVVLWPFSSVVVATTEVPVEVAANVMLGLTTTVSVTV</sequence>
<comment type="caution">
    <text evidence="2">The sequence shown here is derived from an EMBL/GenBank/DDBJ whole genome shotgun (WGS) entry which is preliminary data.</text>
</comment>
<dbReference type="EMBL" id="MCFJ01000014">
    <property type="protein sequence ID" value="ORY59088.1"/>
    <property type="molecule type" value="Genomic_DNA"/>
</dbReference>
<organism evidence="2 3">
    <name type="scientific">Pseudomassariella vexata</name>
    <dbReference type="NCBI Taxonomy" id="1141098"/>
    <lineage>
        <taxon>Eukaryota</taxon>
        <taxon>Fungi</taxon>
        <taxon>Dikarya</taxon>
        <taxon>Ascomycota</taxon>
        <taxon>Pezizomycotina</taxon>
        <taxon>Sordariomycetes</taxon>
        <taxon>Xylariomycetidae</taxon>
        <taxon>Amphisphaeriales</taxon>
        <taxon>Pseudomassariaceae</taxon>
        <taxon>Pseudomassariella</taxon>
    </lineage>
</organism>
<name>A0A1Y2DIN3_9PEZI</name>
<reference evidence="2 3" key="1">
    <citation type="submission" date="2016-07" db="EMBL/GenBank/DDBJ databases">
        <title>Pervasive Adenine N6-methylation of Active Genes in Fungi.</title>
        <authorList>
            <consortium name="DOE Joint Genome Institute"/>
            <person name="Mondo S.J."/>
            <person name="Dannebaum R.O."/>
            <person name="Kuo R.C."/>
            <person name="Labutti K."/>
            <person name="Haridas S."/>
            <person name="Kuo A."/>
            <person name="Salamov A."/>
            <person name="Ahrendt S.R."/>
            <person name="Lipzen A."/>
            <person name="Sullivan W."/>
            <person name="Andreopoulos W.B."/>
            <person name="Clum A."/>
            <person name="Lindquist E."/>
            <person name="Daum C."/>
            <person name="Ramamoorthy G.K."/>
            <person name="Gryganskyi A."/>
            <person name="Culley D."/>
            <person name="Magnuson J.K."/>
            <person name="James T.Y."/>
            <person name="O'Malley M.A."/>
            <person name="Stajich J.E."/>
            <person name="Spatafora J.W."/>
            <person name="Visel A."/>
            <person name="Grigoriev I.V."/>
        </authorList>
    </citation>
    <scope>NUCLEOTIDE SEQUENCE [LARGE SCALE GENOMIC DNA]</scope>
    <source>
        <strain evidence="2 3">CBS 129021</strain>
    </source>
</reference>
<evidence type="ECO:0000313" key="3">
    <source>
        <dbReference type="Proteomes" id="UP000193689"/>
    </source>
</evidence>
<evidence type="ECO:0000313" key="2">
    <source>
        <dbReference type="EMBL" id="ORY59088.1"/>
    </source>
</evidence>
<dbReference type="GeneID" id="63777237"/>
<dbReference type="InParanoid" id="A0A1Y2DIN3"/>